<protein>
    <recommendedName>
        <fullName evidence="2 8">Transcription elongation factor GreA</fullName>
    </recommendedName>
    <alternativeName>
        <fullName evidence="7 8">Transcript cleavage factor GreA</fullName>
    </alternativeName>
</protein>
<dbReference type="InterPro" id="IPR001437">
    <property type="entry name" value="Tscrpt_elong_fac_GreA/B_C"/>
</dbReference>
<dbReference type="EMBL" id="LRPC01000012">
    <property type="protein sequence ID" value="KYG75990.1"/>
    <property type="molecule type" value="Genomic_DNA"/>
</dbReference>
<dbReference type="Pfam" id="PF03449">
    <property type="entry name" value="GreA_GreB_N"/>
    <property type="match status" value="1"/>
</dbReference>
<keyword evidence="12" id="KW-0648">Protein biosynthesis</keyword>
<dbReference type="SUPFAM" id="SSF46557">
    <property type="entry name" value="GreA transcript cleavage protein, N-terminal domain"/>
    <property type="match status" value="1"/>
</dbReference>
<evidence type="ECO:0000313" key="13">
    <source>
        <dbReference type="Proteomes" id="UP000075606"/>
    </source>
</evidence>
<accession>A0A150XBD7</accession>
<dbReference type="NCBIfam" id="TIGR01462">
    <property type="entry name" value="greA"/>
    <property type="match status" value="1"/>
</dbReference>
<dbReference type="InterPro" id="IPR036805">
    <property type="entry name" value="Tscrpt_elong_fac_GreA/B_N_sf"/>
</dbReference>
<dbReference type="STRING" id="333140.AWW68_09180"/>
<evidence type="ECO:0000259" key="11">
    <source>
        <dbReference type="Pfam" id="PF03449"/>
    </source>
</evidence>
<dbReference type="GO" id="GO:0032784">
    <property type="term" value="P:regulation of DNA-templated transcription elongation"/>
    <property type="evidence" value="ECO:0007669"/>
    <property type="project" value="UniProtKB-UniRule"/>
</dbReference>
<keyword evidence="3 8" id="KW-0805">Transcription regulation</keyword>
<organism evidence="12 13">
    <name type="scientific">Roseivirga spongicola</name>
    <dbReference type="NCBI Taxonomy" id="333140"/>
    <lineage>
        <taxon>Bacteria</taxon>
        <taxon>Pseudomonadati</taxon>
        <taxon>Bacteroidota</taxon>
        <taxon>Cytophagia</taxon>
        <taxon>Cytophagales</taxon>
        <taxon>Roseivirgaceae</taxon>
        <taxon>Roseivirga</taxon>
    </lineage>
</organism>
<dbReference type="GO" id="GO:0003746">
    <property type="term" value="F:translation elongation factor activity"/>
    <property type="evidence" value="ECO:0007669"/>
    <property type="project" value="UniProtKB-KW"/>
</dbReference>
<dbReference type="FunFam" id="1.10.287.180:FF:000001">
    <property type="entry name" value="Transcription elongation factor GreA"/>
    <property type="match status" value="1"/>
</dbReference>
<dbReference type="FunFam" id="3.10.50.30:FF:000001">
    <property type="entry name" value="Transcription elongation factor GreA"/>
    <property type="match status" value="1"/>
</dbReference>
<dbReference type="PANTHER" id="PTHR30437:SF4">
    <property type="entry name" value="TRANSCRIPTION ELONGATION FACTOR GREA"/>
    <property type="match status" value="1"/>
</dbReference>
<dbReference type="OrthoDB" id="9808774at2"/>
<dbReference type="PANTHER" id="PTHR30437">
    <property type="entry name" value="TRANSCRIPTION ELONGATION FACTOR GREA"/>
    <property type="match status" value="1"/>
</dbReference>
<sequence>MSSVSYYTEEGLKKLKDELQELKTKGRADMAKQIAEARDKGDLSENAEYDAAKDAQGLMEMRISELEGLVGNARIKKQEDVDLSKVSILSTVKIKNLKNGMEVKYTLVSEKEADLKSGKISYESPIGKGLLNKKVGEVAEVKAPAGVMEFEVLDITLD</sequence>
<dbReference type="GO" id="GO:0006354">
    <property type="term" value="P:DNA-templated transcription elongation"/>
    <property type="evidence" value="ECO:0007669"/>
    <property type="project" value="TreeGrafter"/>
</dbReference>
<dbReference type="InterPro" id="IPR023459">
    <property type="entry name" value="Tscrpt_elong_fac_GreA/B_fam"/>
</dbReference>
<dbReference type="Pfam" id="PF01272">
    <property type="entry name" value="GreA_GreB"/>
    <property type="match status" value="1"/>
</dbReference>
<evidence type="ECO:0000256" key="3">
    <source>
        <dbReference type="ARBA" id="ARBA00023015"/>
    </source>
</evidence>
<evidence type="ECO:0000256" key="8">
    <source>
        <dbReference type="HAMAP-Rule" id="MF_00105"/>
    </source>
</evidence>
<dbReference type="HAMAP" id="MF_00105">
    <property type="entry name" value="GreA_GreB"/>
    <property type="match status" value="1"/>
</dbReference>
<feature type="domain" description="Transcription elongation factor GreA/GreB C-terminal" evidence="10">
    <location>
        <begin position="84"/>
        <end position="156"/>
    </location>
</feature>
<dbReference type="GO" id="GO:0003677">
    <property type="term" value="F:DNA binding"/>
    <property type="evidence" value="ECO:0007669"/>
    <property type="project" value="UniProtKB-UniRule"/>
</dbReference>
<dbReference type="InterPro" id="IPR028624">
    <property type="entry name" value="Tscrpt_elong_fac_GreA/B"/>
</dbReference>
<dbReference type="Proteomes" id="UP000075606">
    <property type="component" value="Unassembled WGS sequence"/>
</dbReference>
<evidence type="ECO:0000256" key="5">
    <source>
        <dbReference type="ARBA" id="ARBA00023163"/>
    </source>
</evidence>
<evidence type="ECO:0000313" key="12">
    <source>
        <dbReference type="EMBL" id="KYG75990.1"/>
    </source>
</evidence>
<evidence type="ECO:0000259" key="10">
    <source>
        <dbReference type="Pfam" id="PF01272"/>
    </source>
</evidence>
<dbReference type="RefSeq" id="WP_068220262.1">
    <property type="nucleotide sequence ID" value="NZ_CP139724.1"/>
</dbReference>
<comment type="caution">
    <text evidence="12">The sequence shown here is derived from an EMBL/GenBank/DDBJ whole genome shotgun (WGS) entry which is preliminary data.</text>
</comment>
<dbReference type="NCBIfam" id="NF001263">
    <property type="entry name" value="PRK00226.1-4"/>
    <property type="match status" value="1"/>
</dbReference>
<proteinExistence type="inferred from homology"/>
<keyword evidence="13" id="KW-1185">Reference proteome</keyword>
<reference evidence="12 13" key="1">
    <citation type="submission" date="2016-01" db="EMBL/GenBank/DDBJ databases">
        <title>Genome sequencing of Roseivirga spongicola UST030701-084.</title>
        <authorList>
            <person name="Selvaratnam C."/>
            <person name="Thevarajoo S."/>
            <person name="Goh K.M."/>
            <person name="Ee R."/>
            <person name="Chan K.-G."/>
            <person name="Chong C.S."/>
        </authorList>
    </citation>
    <scope>NUCLEOTIDE SEQUENCE [LARGE SCALE GENOMIC DNA]</scope>
    <source>
        <strain evidence="12 13">UST030701-084</strain>
    </source>
</reference>
<gene>
    <name evidence="8" type="primary">greA</name>
    <name evidence="12" type="ORF">AWW68_09180</name>
</gene>
<dbReference type="PROSITE" id="PS00830">
    <property type="entry name" value="GREAB_2"/>
    <property type="match status" value="1"/>
</dbReference>
<evidence type="ECO:0000256" key="1">
    <source>
        <dbReference type="ARBA" id="ARBA00008213"/>
    </source>
</evidence>
<evidence type="ECO:0000256" key="7">
    <source>
        <dbReference type="ARBA" id="ARBA00030776"/>
    </source>
</evidence>
<dbReference type="InterPro" id="IPR018151">
    <property type="entry name" value="TF_GreA/GreB_CS"/>
</dbReference>
<dbReference type="GO" id="GO:0070063">
    <property type="term" value="F:RNA polymerase binding"/>
    <property type="evidence" value="ECO:0007669"/>
    <property type="project" value="InterPro"/>
</dbReference>
<keyword evidence="5 8" id="KW-0804">Transcription</keyword>
<comment type="similarity">
    <text evidence="1 8 9">Belongs to the GreA/GreB family.</text>
</comment>
<dbReference type="Gene3D" id="3.10.50.30">
    <property type="entry name" value="Transcription elongation factor, GreA/GreB, C-terminal domain"/>
    <property type="match status" value="1"/>
</dbReference>
<dbReference type="Gene3D" id="1.10.287.180">
    <property type="entry name" value="Transcription elongation factor, GreA/GreB, N-terminal domain"/>
    <property type="match status" value="1"/>
</dbReference>
<feature type="domain" description="Transcription elongation factor GreA/GreB N-terminal" evidence="11">
    <location>
        <begin position="6"/>
        <end position="75"/>
    </location>
</feature>
<dbReference type="InterPro" id="IPR006359">
    <property type="entry name" value="Tscrpt_elong_fac_GreA"/>
</dbReference>
<evidence type="ECO:0000256" key="2">
    <source>
        <dbReference type="ARBA" id="ARBA00013729"/>
    </source>
</evidence>
<dbReference type="InterPro" id="IPR036953">
    <property type="entry name" value="GreA/GreB_C_sf"/>
</dbReference>
<keyword evidence="12" id="KW-0251">Elongation factor</keyword>
<dbReference type="AlphaFoldDB" id="A0A150XBD7"/>
<dbReference type="PIRSF" id="PIRSF006092">
    <property type="entry name" value="GreA_GreB"/>
    <property type="match status" value="1"/>
</dbReference>
<comment type="function">
    <text evidence="6 8 9">Necessary for efficient RNA polymerase transcription elongation past template-encoded arresting sites. The arresting sites in DNA have the property of trapping a certain fraction of elongating RNA polymerases that pass through, resulting in locked ternary complexes. Cleavage of the nascent transcript by cleavage factors such as GreA or GreB allows the resumption of elongation from the new 3'terminus. GreA releases sequences of 2 to 3 nucleotides.</text>
</comment>
<evidence type="ECO:0000256" key="6">
    <source>
        <dbReference type="ARBA" id="ARBA00024916"/>
    </source>
</evidence>
<name>A0A150XBD7_9BACT</name>
<dbReference type="SUPFAM" id="SSF54534">
    <property type="entry name" value="FKBP-like"/>
    <property type="match status" value="1"/>
</dbReference>
<evidence type="ECO:0000256" key="9">
    <source>
        <dbReference type="RuleBase" id="RU000556"/>
    </source>
</evidence>
<keyword evidence="4 8" id="KW-0238">DNA-binding</keyword>
<evidence type="ECO:0000256" key="4">
    <source>
        <dbReference type="ARBA" id="ARBA00023125"/>
    </source>
</evidence>
<dbReference type="InterPro" id="IPR022691">
    <property type="entry name" value="Tscrpt_elong_fac_GreA/B_N"/>
</dbReference>